<gene>
    <name evidence="2" type="ORF">HC175_21515</name>
</gene>
<keyword evidence="1" id="KW-1133">Transmembrane helix</keyword>
<proteinExistence type="predicted"/>
<reference evidence="2 3" key="1">
    <citation type="submission" date="2020-03" db="EMBL/GenBank/DDBJ databases">
        <title>Salinimicrobium sp. nov, isolated from SCS.</title>
        <authorList>
            <person name="Cao W.R."/>
        </authorList>
    </citation>
    <scope>NUCLEOTIDE SEQUENCE [LARGE SCALE GENOMIC DNA]</scope>
    <source>
        <strain evidence="3">J15B91</strain>
    </source>
</reference>
<keyword evidence="1" id="KW-0812">Transmembrane</keyword>
<feature type="transmembrane region" description="Helical" evidence="1">
    <location>
        <begin position="43"/>
        <end position="63"/>
    </location>
</feature>
<feature type="transmembrane region" description="Helical" evidence="1">
    <location>
        <begin position="6"/>
        <end position="23"/>
    </location>
</feature>
<feature type="non-terminal residue" evidence="2">
    <location>
        <position position="1"/>
    </location>
</feature>
<dbReference type="Proteomes" id="UP000703674">
    <property type="component" value="Unassembled WGS sequence"/>
</dbReference>
<organism evidence="2 3">
    <name type="scientific">Salinimicrobium oceani</name>
    <dbReference type="NCBI Taxonomy" id="2722702"/>
    <lineage>
        <taxon>Bacteria</taxon>
        <taxon>Pseudomonadati</taxon>
        <taxon>Bacteroidota</taxon>
        <taxon>Flavobacteriia</taxon>
        <taxon>Flavobacteriales</taxon>
        <taxon>Flavobacteriaceae</taxon>
        <taxon>Salinimicrobium</taxon>
    </lineage>
</organism>
<protein>
    <submittedName>
        <fullName evidence="2">Uncharacterized protein</fullName>
    </submittedName>
</protein>
<keyword evidence="1" id="KW-0472">Membrane</keyword>
<accession>A0ABX1D534</accession>
<keyword evidence="3" id="KW-1185">Reference proteome</keyword>
<evidence type="ECO:0000313" key="3">
    <source>
        <dbReference type="Proteomes" id="UP000703674"/>
    </source>
</evidence>
<evidence type="ECO:0000256" key="1">
    <source>
        <dbReference type="SAM" id="Phobius"/>
    </source>
</evidence>
<evidence type="ECO:0000313" key="2">
    <source>
        <dbReference type="EMBL" id="NJW55495.1"/>
    </source>
</evidence>
<sequence length="64" mass="7031">RLAVLGANVLILANLLIVTVQLFRASSKNQNLNKVGGAIAKYLPVYFIWAIVVTFLFPLIFGIN</sequence>
<name>A0ABX1D534_9FLAO</name>
<dbReference type="EMBL" id="JAAVJR010001216">
    <property type="protein sequence ID" value="NJW55495.1"/>
    <property type="molecule type" value="Genomic_DNA"/>
</dbReference>
<comment type="caution">
    <text evidence="2">The sequence shown here is derived from an EMBL/GenBank/DDBJ whole genome shotgun (WGS) entry which is preliminary data.</text>
</comment>